<evidence type="ECO:0000313" key="2">
    <source>
        <dbReference type="EMBL" id="JAH73949.1"/>
    </source>
</evidence>
<feature type="region of interest" description="Disordered" evidence="1">
    <location>
        <begin position="1"/>
        <end position="21"/>
    </location>
</feature>
<protein>
    <submittedName>
        <fullName evidence="2">Uncharacterized protein</fullName>
    </submittedName>
</protein>
<organism evidence="2">
    <name type="scientific">Anguilla anguilla</name>
    <name type="common">European freshwater eel</name>
    <name type="synonym">Muraena anguilla</name>
    <dbReference type="NCBI Taxonomy" id="7936"/>
    <lineage>
        <taxon>Eukaryota</taxon>
        <taxon>Metazoa</taxon>
        <taxon>Chordata</taxon>
        <taxon>Craniata</taxon>
        <taxon>Vertebrata</taxon>
        <taxon>Euteleostomi</taxon>
        <taxon>Actinopterygii</taxon>
        <taxon>Neopterygii</taxon>
        <taxon>Teleostei</taxon>
        <taxon>Anguilliformes</taxon>
        <taxon>Anguillidae</taxon>
        <taxon>Anguilla</taxon>
    </lineage>
</organism>
<reference evidence="2" key="1">
    <citation type="submission" date="2014-11" db="EMBL/GenBank/DDBJ databases">
        <authorList>
            <person name="Amaro Gonzalez C."/>
        </authorList>
    </citation>
    <scope>NUCLEOTIDE SEQUENCE</scope>
</reference>
<sequence length="21" mass="2686">MKGTQKKRGERRTRRERERRA</sequence>
<name>A0A0E9V754_ANGAN</name>
<proteinExistence type="predicted"/>
<evidence type="ECO:0000256" key="1">
    <source>
        <dbReference type="SAM" id="MobiDB-lite"/>
    </source>
</evidence>
<reference evidence="2" key="2">
    <citation type="journal article" date="2015" name="Fish Shellfish Immunol.">
        <title>Early steps in the European eel (Anguilla anguilla)-Vibrio vulnificus interaction in the gills: Role of the RtxA13 toxin.</title>
        <authorList>
            <person name="Callol A."/>
            <person name="Pajuelo D."/>
            <person name="Ebbesson L."/>
            <person name="Teles M."/>
            <person name="MacKenzie S."/>
            <person name="Amaro C."/>
        </authorList>
    </citation>
    <scope>NUCLEOTIDE SEQUENCE</scope>
</reference>
<accession>A0A0E9V754</accession>
<dbReference type="AlphaFoldDB" id="A0A0E9V754"/>
<dbReference type="EMBL" id="GBXM01034628">
    <property type="protein sequence ID" value="JAH73949.1"/>
    <property type="molecule type" value="Transcribed_RNA"/>
</dbReference>
<feature type="compositionally biased region" description="Basic residues" evidence="1">
    <location>
        <begin position="1"/>
        <end position="12"/>
    </location>
</feature>